<dbReference type="GO" id="GO:0031966">
    <property type="term" value="C:mitochondrial membrane"/>
    <property type="evidence" value="ECO:0007669"/>
    <property type="project" value="UniProtKB-SubCell"/>
</dbReference>
<dbReference type="EMBL" id="HBUF01447070">
    <property type="protein sequence ID" value="CAG6743373.1"/>
    <property type="molecule type" value="Transcribed_RNA"/>
</dbReference>
<evidence type="ECO:0000256" key="9">
    <source>
        <dbReference type="PROSITE-ProRule" id="PRU00282"/>
    </source>
</evidence>
<comment type="similarity">
    <text evidence="2 10">Belongs to the mitochondrial carrier (TC 2.A.29) family.</text>
</comment>
<keyword evidence="5" id="KW-0677">Repeat</keyword>
<evidence type="ECO:0000313" key="11">
    <source>
        <dbReference type="EMBL" id="CAG6743373.1"/>
    </source>
</evidence>
<dbReference type="PANTHER" id="PTHR45624">
    <property type="entry name" value="MITOCHONDRIAL BASIC AMINO ACIDS TRANSPORTER-RELATED"/>
    <property type="match status" value="1"/>
</dbReference>
<evidence type="ECO:0000256" key="1">
    <source>
        <dbReference type="ARBA" id="ARBA00004225"/>
    </source>
</evidence>
<evidence type="ECO:0000256" key="6">
    <source>
        <dbReference type="ARBA" id="ARBA00022989"/>
    </source>
</evidence>
<dbReference type="InterPro" id="IPR018108">
    <property type="entry name" value="MCP_transmembrane"/>
</dbReference>
<keyword evidence="4 9" id="KW-0812">Transmembrane</keyword>
<evidence type="ECO:0000256" key="5">
    <source>
        <dbReference type="ARBA" id="ARBA00022737"/>
    </source>
</evidence>
<proteinExistence type="inferred from homology"/>
<name>A0A8D8Z922_9HEMI</name>
<protein>
    <submittedName>
        <fullName evidence="11">Mitochondrial carnitine/acylcarnitine carrier protein</fullName>
    </submittedName>
</protein>
<dbReference type="PROSITE" id="PS50920">
    <property type="entry name" value="SOLCAR"/>
    <property type="match status" value="2"/>
</dbReference>
<dbReference type="GO" id="GO:0006839">
    <property type="term" value="P:mitochondrial transport"/>
    <property type="evidence" value="ECO:0007669"/>
    <property type="project" value="TreeGrafter"/>
</dbReference>
<comment type="subcellular location">
    <subcellularLocation>
        <location evidence="1">Mitochondrion membrane</location>
        <topology evidence="1">Multi-pass membrane protein</topology>
    </subcellularLocation>
</comment>
<evidence type="ECO:0000256" key="3">
    <source>
        <dbReference type="ARBA" id="ARBA00022448"/>
    </source>
</evidence>
<evidence type="ECO:0000256" key="4">
    <source>
        <dbReference type="ARBA" id="ARBA00022692"/>
    </source>
</evidence>
<evidence type="ECO:0000256" key="2">
    <source>
        <dbReference type="ARBA" id="ARBA00006375"/>
    </source>
</evidence>
<sequence>MAEDKVSPFQYFIAGGIGGVVMVSVGHPFDTCKVRMQATTSHAPEYTSTIDCFKKIVKNETVTGLFKGMGAPITAVAPMNALNYFGYGTGVKFFSNDENNGRLASWEYYVSGSVSGIATAVLVTPGERIKCLLQVQESTQGVYSGPIDVVRKLTAQYGVTSLFKGLCATLVRDVPAYGAYYTMYETVKRGLASDQPGQDPLLLVKTIVSGGMAGLAYWGMGASYQNVNLSTTPTLSPVG</sequence>
<dbReference type="Pfam" id="PF00153">
    <property type="entry name" value="Mito_carr"/>
    <property type="match status" value="2"/>
</dbReference>
<dbReference type="GO" id="GO:0015227">
    <property type="term" value="F:O-acyl-L-carnitine transmembrane transporter activity"/>
    <property type="evidence" value="ECO:0007669"/>
    <property type="project" value="TreeGrafter"/>
</dbReference>
<keyword evidence="3 10" id="KW-0813">Transport</keyword>
<feature type="repeat" description="Solcar" evidence="9">
    <location>
        <begin position="6"/>
        <end position="93"/>
    </location>
</feature>
<reference evidence="11" key="1">
    <citation type="submission" date="2021-05" db="EMBL/GenBank/DDBJ databases">
        <authorList>
            <person name="Alioto T."/>
            <person name="Alioto T."/>
            <person name="Gomez Garrido J."/>
        </authorList>
    </citation>
    <scope>NUCLEOTIDE SEQUENCE</scope>
</reference>
<dbReference type="AlphaFoldDB" id="A0A8D8Z922"/>
<accession>A0A8D8Z922</accession>
<dbReference type="SUPFAM" id="SSF103506">
    <property type="entry name" value="Mitochondrial carrier"/>
    <property type="match status" value="1"/>
</dbReference>
<dbReference type="Gene3D" id="1.50.40.10">
    <property type="entry name" value="Mitochondrial carrier domain"/>
    <property type="match status" value="2"/>
</dbReference>
<dbReference type="InterPro" id="IPR023395">
    <property type="entry name" value="MCP_dom_sf"/>
</dbReference>
<dbReference type="PANTHER" id="PTHR45624:SF4">
    <property type="entry name" value="CONGESTED-LIKE TRACHEA PROTEIN-RELATED"/>
    <property type="match status" value="1"/>
</dbReference>
<feature type="repeat" description="Solcar" evidence="9">
    <location>
        <begin position="103"/>
        <end position="190"/>
    </location>
</feature>
<keyword evidence="8 9" id="KW-0472">Membrane</keyword>
<evidence type="ECO:0000256" key="10">
    <source>
        <dbReference type="RuleBase" id="RU000488"/>
    </source>
</evidence>
<evidence type="ECO:0000256" key="7">
    <source>
        <dbReference type="ARBA" id="ARBA00023128"/>
    </source>
</evidence>
<dbReference type="GO" id="GO:1902603">
    <property type="term" value="P:carnitine transmembrane transport"/>
    <property type="evidence" value="ECO:0007669"/>
    <property type="project" value="TreeGrafter"/>
</dbReference>
<dbReference type="InterPro" id="IPR050567">
    <property type="entry name" value="Mitochondrial_Carrier"/>
</dbReference>
<organism evidence="11">
    <name type="scientific">Cacopsylla melanoneura</name>
    <dbReference type="NCBI Taxonomy" id="428564"/>
    <lineage>
        <taxon>Eukaryota</taxon>
        <taxon>Metazoa</taxon>
        <taxon>Ecdysozoa</taxon>
        <taxon>Arthropoda</taxon>
        <taxon>Hexapoda</taxon>
        <taxon>Insecta</taxon>
        <taxon>Pterygota</taxon>
        <taxon>Neoptera</taxon>
        <taxon>Paraneoptera</taxon>
        <taxon>Hemiptera</taxon>
        <taxon>Sternorrhyncha</taxon>
        <taxon>Psylloidea</taxon>
        <taxon>Psyllidae</taxon>
        <taxon>Psyllinae</taxon>
        <taxon>Cacopsylla</taxon>
    </lineage>
</organism>
<keyword evidence="7" id="KW-0496">Mitochondrion</keyword>
<dbReference type="EMBL" id="HBUF01447071">
    <property type="protein sequence ID" value="CAG6743374.1"/>
    <property type="molecule type" value="Transcribed_RNA"/>
</dbReference>
<evidence type="ECO:0000256" key="8">
    <source>
        <dbReference type="ARBA" id="ARBA00023136"/>
    </source>
</evidence>
<keyword evidence="6" id="KW-1133">Transmembrane helix</keyword>